<dbReference type="InterPro" id="IPR051413">
    <property type="entry name" value="K/Na_HCN_channel"/>
</dbReference>
<keyword evidence="2" id="KW-0472">Membrane</keyword>
<dbReference type="CDD" id="cd00038">
    <property type="entry name" value="CAP_ED"/>
    <property type="match status" value="1"/>
</dbReference>
<evidence type="ECO:0000313" key="5">
    <source>
        <dbReference type="Proteomes" id="UP000689195"/>
    </source>
</evidence>
<keyword evidence="2" id="KW-0812">Transmembrane</keyword>
<feature type="transmembrane region" description="Helical" evidence="2">
    <location>
        <begin position="294"/>
        <end position="313"/>
    </location>
</feature>
<dbReference type="GO" id="GO:0005249">
    <property type="term" value="F:voltage-gated potassium channel activity"/>
    <property type="evidence" value="ECO:0007669"/>
    <property type="project" value="TreeGrafter"/>
</dbReference>
<dbReference type="SMART" id="SM00100">
    <property type="entry name" value="cNMP"/>
    <property type="match status" value="1"/>
</dbReference>
<protein>
    <recommendedName>
        <fullName evidence="3">Cyclic nucleotide-binding domain-containing protein</fullName>
    </recommendedName>
</protein>
<dbReference type="PANTHER" id="PTHR45689">
    <property type="entry name" value="I[[H]] CHANNEL, ISOFORM E"/>
    <property type="match status" value="1"/>
</dbReference>
<dbReference type="EMBL" id="CAJJDO010000032">
    <property type="protein sequence ID" value="CAD8158710.1"/>
    <property type="molecule type" value="Genomic_DNA"/>
</dbReference>
<sequence length="781" mass="92149">MSSLSQQFELQHRDSIQESLLNESSIYNQDDYHLESSQSISNGKQFQNKAKLAMEERAEKEQQQSQQYILEKIRQLYNDSLEGVSLKLNILYQLPILRPKQIILWKLFINLLTLFVFFEVPVYIAFGQGFWKELDTEKQVAALYYSISLFLVIDMGLDFITAYYKHGVVITDSRKIAINYLYGNFFFDLTALIISIARLSLFTPNFRFIFLMFYFKLPSFLRFDDQLNEMVLLYRRTRVFYEVGKRVIFMFFAFNVFLCVFYIIGLHSVASNYNSWLTNSGNFGIILDRPLHEIYFFGFYFSLGTVSTTMGYGDISPMNIIECSWSLLGVMFGLIIFANNINSFQKMMEEYNLNDLKQFKYKVSINKFMEQKQVSSELQEIIRQYLNEYWHQQGLRDQEQEILVFQMLAPELKQELMYQSYGQFLQTTFFSKYFSKPFLKDLSEKISEVNYSTGNVIIEAGDSNDDQSFYFIQSGTVIIKCGNSEVVKKKLIKGDSFGEFAFMTGQARTATAYSQEYSQLHKISRNDFLDILKHYPDDYEIFCKLRDELIFSQHFQSLGQFCWTCHKFDHYAYSCPFTHYIPEVQDLVENATILNSNQDRMKIQRYDRKHWPTRTNQKTLVNGLNKSKIKKFANVMLKTVKNINMQKQSPLKKQSSIQQSAQSFGLDSESKLEFNKSESIQDDSLKINQQDDGDISQVQLTEQKDVEKNNLSSLQNKLNQYRDQQQYQIHQGLDYFDEPQNFKYYQKKFNYSNYKVFQGFKESQMKKQINIRKSFMPGTYT</sequence>
<name>A0A8S1U1Y1_9CILI</name>
<gene>
    <name evidence="4" type="ORF">PPENT_87.1.T0320109</name>
</gene>
<feature type="domain" description="Cyclic nucleotide-binding" evidence="3">
    <location>
        <begin position="430"/>
        <end position="532"/>
    </location>
</feature>
<dbReference type="OrthoDB" id="421226at2759"/>
<accession>A0A8S1U1Y1</accession>
<keyword evidence="2" id="KW-1133">Transmembrane helix</keyword>
<evidence type="ECO:0000313" key="4">
    <source>
        <dbReference type="EMBL" id="CAD8158710.1"/>
    </source>
</evidence>
<dbReference type="Proteomes" id="UP000689195">
    <property type="component" value="Unassembled WGS sequence"/>
</dbReference>
<dbReference type="GO" id="GO:0003254">
    <property type="term" value="P:regulation of membrane depolarization"/>
    <property type="evidence" value="ECO:0007669"/>
    <property type="project" value="TreeGrafter"/>
</dbReference>
<proteinExistence type="predicted"/>
<evidence type="ECO:0000256" key="2">
    <source>
        <dbReference type="SAM" id="Phobius"/>
    </source>
</evidence>
<dbReference type="AlphaFoldDB" id="A0A8S1U1Y1"/>
<evidence type="ECO:0000256" key="1">
    <source>
        <dbReference type="SAM" id="Coils"/>
    </source>
</evidence>
<comment type="caution">
    <text evidence="4">The sequence shown here is derived from an EMBL/GenBank/DDBJ whole genome shotgun (WGS) entry which is preliminary data.</text>
</comment>
<organism evidence="4 5">
    <name type="scientific">Paramecium pentaurelia</name>
    <dbReference type="NCBI Taxonomy" id="43138"/>
    <lineage>
        <taxon>Eukaryota</taxon>
        <taxon>Sar</taxon>
        <taxon>Alveolata</taxon>
        <taxon>Ciliophora</taxon>
        <taxon>Intramacronucleata</taxon>
        <taxon>Oligohymenophorea</taxon>
        <taxon>Peniculida</taxon>
        <taxon>Parameciidae</taxon>
        <taxon>Paramecium</taxon>
    </lineage>
</organism>
<feature type="transmembrane region" description="Helical" evidence="2">
    <location>
        <begin position="176"/>
        <end position="199"/>
    </location>
</feature>
<feature type="coiled-coil region" evidence="1">
    <location>
        <begin position="697"/>
        <end position="724"/>
    </location>
</feature>
<dbReference type="GO" id="GO:0098855">
    <property type="term" value="C:HCN channel complex"/>
    <property type="evidence" value="ECO:0007669"/>
    <property type="project" value="TreeGrafter"/>
</dbReference>
<dbReference type="InterPro" id="IPR000595">
    <property type="entry name" value="cNMP-bd_dom"/>
</dbReference>
<feature type="transmembrane region" description="Helical" evidence="2">
    <location>
        <begin position="320"/>
        <end position="338"/>
    </location>
</feature>
<feature type="transmembrane region" description="Helical" evidence="2">
    <location>
        <begin position="107"/>
        <end position="131"/>
    </location>
</feature>
<dbReference type="GO" id="GO:0035725">
    <property type="term" value="P:sodium ion transmembrane transport"/>
    <property type="evidence" value="ECO:0007669"/>
    <property type="project" value="TreeGrafter"/>
</dbReference>
<dbReference type="Pfam" id="PF00027">
    <property type="entry name" value="cNMP_binding"/>
    <property type="match status" value="1"/>
</dbReference>
<dbReference type="PANTHER" id="PTHR45689:SF5">
    <property type="entry name" value="I[[H]] CHANNEL, ISOFORM E"/>
    <property type="match status" value="1"/>
</dbReference>
<keyword evidence="5" id="KW-1185">Reference proteome</keyword>
<feature type="transmembrane region" description="Helical" evidence="2">
    <location>
        <begin position="205"/>
        <end position="223"/>
    </location>
</feature>
<evidence type="ECO:0000259" key="3">
    <source>
        <dbReference type="PROSITE" id="PS50042"/>
    </source>
</evidence>
<keyword evidence="1" id="KW-0175">Coiled coil</keyword>
<feature type="transmembrane region" description="Helical" evidence="2">
    <location>
        <begin position="243"/>
        <end position="264"/>
    </location>
</feature>
<dbReference type="PROSITE" id="PS50042">
    <property type="entry name" value="CNMP_BINDING_3"/>
    <property type="match status" value="1"/>
</dbReference>
<reference evidence="4" key="1">
    <citation type="submission" date="2021-01" db="EMBL/GenBank/DDBJ databases">
        <authorList>
            <consortium name="Genoscope - CEA"/>
            <person name="William W."/>
        </authorList>
    </citation>
    <scope>NUCLEOTIDE SEQUENCE</scope>
</reference>
<feature type="transmembrane region" description="Helical" evidence="2">
    <location>
        <begin position="143"/>
        <end position="164"/>
    </location>
</feature>